<comment type="caution">
    <text evidence="1">The sequence shown here is derived from an EMBL/GenBank/DDBJ whole genome shotgun (WGS) entry which is preliminary data.</text>
</comment>
<name>A0A8X6T811_NEPPI</name>
<protein>
    <submittedName>
        <fullName evidence="1">Uncharacterized protein</fullName>
    </submittedName>
</protein>
<dbReference type="AlphaFoldDB" id="A0A8X6T811"/>
<keyword evidence="2" id="KW-1185">Reference proteome</keyword>
<proteinExistence type="predicted"/>
<gene>
    <name evidence="1" type="ORF">NPIL_311331</name>
</gene>
<organism evidence="1 2">
    <name type="scientific">Nephila pilipes</name>
    <name type="common">Giant wood spider</name>
    <name type="synonym">Nephila maculata</name>
    <dbReference type="NCBI Taxonomy" id="299642"/>
    <lineage>
        <taxon>Eukaryota</taxon>
        <taxon>Metazoa</taxon>
        <taxon>Ecdysozoa</taxon>
        <taxon>Arthropoda</taxon>
        <taxon>Chelicerata</taxon>
        <taxon>Arachnida</taxon>
        <taxon>Araneae</taxon>
        <taxon>Araneomorphae</taxon>
        <taxon>Entelegynae</taxon>
        <taxon>Araneoidea</taxon>
        <taxon>Nephilidae</taxon>
        <taxon>Nephila</taxon>
    </lineage>
</organism>
<evidence type="ECO:0000313" key="2">
    <source>
        <dbReference type="Proteomes" id="UP000887013"/>
    </source>
</evidence>
<dbReference type="Proteomes" id="UP000887013">
    <property type="component" value="Unassembled WGS sequence"/>
</dbReference>
<evidence type="ECO:0000313" key="1">
    <source>
        <dbReference type="EMBL" id="GFS80647.1"/>
    </source>
</evidence>
<reference evidence="1" key="1">
    <citation type="submission" date="2020-08" db="EMBL/GenBank/DDBJ databases">
        <title>Multicomponent nature underlies the extraordinary mechanical properties of spider dragline silk.</title>
        <authorList>
            <person name="Kono N."/>
            <person name="Nakamura H."/>
            <person name="Mori M."/>
            <person name="Yoshida Y."/>
            <person name="Ohtoshi R."/>
            <person name="Malay A.D."/>
            <person name="Moran D.A.P."/>
            <person name="Tomita M."/>
            <person name="Numata K."/>
            <person name="Arakawa K."/>
        </authorList>
    </citation>
    <scope>NUCLEOTIDE SEQUENCE</scope>
</reference>
<dbReference type="EMBL" id="BMAW01097621">
    <property type="protein sequence ID" value="GFS80647.1"/>
    <property type="molecule type" value="Genomic_DNA"/>
</dbReference>
<sequence>MTCDIERTDIKKPKCDERHQLRRDAKSNVRPKADCKIGIADSQSRKYAYRIPDGLNSAIKRSEGILKTPVMKAFLTHVKGRKYPRKYAEIYAGDISKITKIIAQLESIVTNYYQGRKRSTSDDAQIFWMTQLIKKLKEN</sequence>
<accession>A0A8X6T811</accession>